<dbReference type="AlphaFoldDB" id="A0A8G0ZUT9"/>
<keyword evidence="2" id="KW-1185">Reference proteome</keyword>
<dbReference type="PANTHER" id="PTHR46112:SF2">
    <property type="entry name" value="XAA-PRO AMINOPEPTIDASE P-RELATED"/>
    <property type="match status" value="1"/>
</dbReference>
<dbReference type="KEGG" id="nsm:JO391_11715"/>
<dbReference type="EMBL" id="CP069370">
    <property type="protein sequence ID" value="QYZ68454.1"/>
    <property type="molecule type" value="Genomic_DNA"/>
</dbReference>
<dbReference type="InterPro" id="IPR036005">
    <property type="entry name" value="Creatinase/aminopeptidase-like"/>
</dbReference>
<evidence type="ECO:0000313" key="2">
    <source>
        <dbReference type="Proteomes" id="UP000826300"/>
    </source>
</evidence>
<dbReference type="PANTHER" id="PTHR46112">
    <property type="entry name" value="AMINOPEPTIDASE"/>
    <property type="match status" value="1"/>
</dbReference>
<evidence type="ECO:0000313" key="1">
    <source>
        <dbReference type="EMBL" id="QYZ68454.1"/>
    </source>
</evidence>
<dbReference type="Gene3D" id="3.90.230.10">
    <property type="entry name" value="Creatinase/methionine aminopeptidase superfamily"/>
    <property type="match status" value="1"/>
</dbReference>
<organism evidence="1 2">
    <name type="scientific">Neotabrizicola shimadae</name>
    <dbReference type="NCBI Taxonomy" id="2807096"/>
    <lineage>
        <taxon>Bacteria</taxon>
        <taxon>Pseudomonadati</taxon>
        <taxon>Pseudomonadota</taxon>
        <taxon>Alphaproteobacteria</taxon>
        <taxon>Rhodobacterales</taxon>
        <taxon>Paracoccaceae</taxon>
        <taxon>Neotabrizicola</taxon>
    </lineage>
</organism>
<dbReference type="Gene3D" id="3.40.350.10">
    <property type="entry name" value="Creatinase/prolidase N-terminal domain"/>
    <property type="match status" value="1"/>
</dbReference>
<dbReference type="InterPro" id="IPR050659">
    <property type="entry name" value="Peptidase_M24B"/>
</dbReference>
<proteinExistence type="predicted"/>
<sequence>MAELLRIDWPEFGMPEVPAEPDLAEYRGRLAALRAAIAARGLEVAVVYGDREHSANLHWVTGFDPRFEEALLVVTPGAALLLAGNECLPYTGISPLVAAGDIAVGHCASFSLPSQPRGTKRVADWIAEAVPAGAAVGAIGWKWFGADEAAVPEAALDLPAFIADPLRAVAGRVENAADLMMHPVHGLRARVDAGEIARLEFANQMAAIALSRMVFAFREGMSDFAAFEAARVGGLPLGCHPTFACGDRAAQGLSGPTGQVLRRGSAISFNICHWRSNICRAGWLANDAADLPEAAQDYLAAFAFPYMEAMSLWCSLMRPGVTGGEVWSAMQAALPFDTFGVFLNPGHLIGVDEWMSSPIFEGSGMALASGMAMQCDVIPGHPVYGSTRMEDGYVLADEALRADLAARFPAVAERIARRQAFMRETIGLDVPDSLLPLADTCGVVAPWLFNPRQLIVLG</sequence>
<dbReference type="Proteomes" id="UP000826300">
    <property type="component" value="Chromosome"/>
</dbReference>
<name>A0A8G0ZUT9_9RHOB</name>
<dbReference type="SUPFAM" id="SSF55920">
    <property type="entry name" value="Creatinase/aminopeptidase"/>
    <property type="match status" value="1"/>
</dbReference>
<gene>
    <name evidence="1" type="ORF">JO391_11715</name>
</gene>
<dbReference type="SUPFAM" id="SSF53092">
    <property type="entry name" value="Creatinase/prolidase N-terminal domain"/>
    <property type="match status" value="1"/>
</dbReference>
<dbReference type="InterPro" id="IPR029149">
    <property type="entry name" value="Creatin/AminoP/Spt16_N"/>
</dbReference>
<accession>A0A8G0ZUT9</accession>
<reference evidence="1" key="1">
    <citation type="submission" date="2021-02" db="EMBL/GenBank/DDBJ databases">
        <title>Rhodobacter shimadae sp. nov., an aerobic anoxygenic phototrophic bacterium isolated from a hot spring.</title>
        <authorList>
            <person name="Muramatsu S."/>
            <person name="Haruta S."/>
            <person name="Hirose S."/>
            <person name="Hanada S."/>
        </authorList>
    </citation>
    <scope>NUCLEOTIDE SEQUENCE</scope>
    <source>
        <strain evidence="1">N10</strain>
    </source>
</reference>
<protein>
    <submittedName>
        <fullName evidence="1">M24 family metallopeptidase</fullName>
    </submittedName>
</protein>
<dbReference type="RefSeq" id="WP_220660677.1">
    <property type="nucleotide sequence ID" value="NZ_CP069370.1"/>
</dbReference>